<proteinExistence type="predicted"/>
<gene>
    <name evidence="1" type="ORF">CAMP_LOCUS1070</name>
</gene>
<keyword evidence="2" id="KW-1185">Reference proteome</keyword>
<evidence type="ECO:0000313" key="2">
    <source>
        <dbReference type="Proteomes" id="UP001152747"/>
    </source>
</evidence>
<comment type="caution">
    <text evidence="1">The sequence shown here is derived from an EMBL/GenBank/DDBJ whole genome shotgun (WGS) entry which is preliminary data.</text>
</comment>
<name>A0A9P1I501_9PELO</name>
<dbReference type="Proteomes" id="UP001152747">
    <property type="component" value="Unassembled WGS sequence"/>
</dbReference>
<protein>
    <submittedName>
        <fullName evidence="1">Uncharacterized protein</fullName>
    </submittedName>
</protein>
<accession>A0A9P1I501</accession>
<dbReference type="EMBL" id="CANHGI010000001">
    <property type="protein sequence ID" value="CAI5438433.1"/>
    <property type="molecule type" value="Genomic_DNA"/>
</dbReference>
<sequence>MDEKKNEKAIRNQIVETQLGVLAQEEQSLKETLVKLESQKWNCLREIEHLKRTQEATLNQYNYKDQSKNIVMNYYKRISNILILDFIIDFGCRKKIKKCEIFKDESMNFTFKI</sequence>
<reference evidence="1" key="1">
    <citation type="submission" date="2022-11" db="EMBL/GenBank/DDBJ databases">
        <authorList>
            <person name="Kikuchi T."/>
        </authorList>
    </citation>
    <scope>NUCLEOTIDE SEQUENCE</scope>
    <source>
        <strain evidence="1">PS1010</strain>
    </source>
</reference>
<dbReference type="AlphaFoldDB" id="A0A9P1I501"/>
<evidence type="ECO:0000313" key="1">
    <source>
        <dbReference type="EMBL" id="CAI5438433.1"/>
    </source>
</evidence>
<organism evidence="1 2">
    <name type="scientific">Caenorhabditis angaria</name>
    <dbReference type="NCBI Taxonomy" id="860376"/>
    <lineage>
        <taxon>Eukaryota</taxon>
        <taxon>Metazoa</taxon>
        <taxon>Ecdysozoa</taxon>
        <taxon>Nematoda</taxon>
        <taxon>Chromadorea</taxon>
        <taxon>Rhabditida</taxon>
        <taxon>Rhabditina</taxon>
        <taxon>Rhabditomorpha</taxon>
        <taxon>Rhabditoidea</taxon>
        <taxon>Rhabditidae</taxon>
        <taxon>Peloderinae</taxon>
        <taxon>Caenorhabditis</taxon>
    </lineage>
</organism>